<name>A0A1I8BRX9_MELHA</name>
<reference evidence="3" key="1">
    <citation type="submission" date="2016-11" db="UniProtKB">
        <authorList>
            <consortium name="WormBaseParasite"/>
        </authorList>
    </citation>
    <scope>IDENTIFICATION</scope>
</reference>
<dbReference type="WBParaSite" id="MhA1_Contig496.frz3.gene4">
    <property type="protein sequence ID" value="MhA1_Contig496.frz3.gene4"/>
    <property type="gene ID" value="MhA1_Contig496.frz3.gene4"/>
</dbReference>
<accession>A0A1I8BRX9</accession>
<feature type="chain" id="PRO_5009316129" evidence="1">
    <location>
        <begin position="20"/>
        <end position="284"/>
    </location>
</feature>
<evidence type="ECO:0000313" key="3">
    <source>
        <dbReference type="WBParaSite" id="MhA1_Contig496.frz3.gene4"/>
    </source>
</evidence>
<proteinExistence type="predicted"/>
<keyword evidence="2" id="KW-1185">Reference proteome</keyword>
<feature type="signal peptide" evidence="1">
    <location>
        <begin position="1"/>
        <end position="19"/>
    </location>
</feature>
<dbReference type="Proteomes" id="UP000095281">
    <property type="component" value="Unplaced"/>
</dbReference>
<keyword evidence="1" id="KW-0732">Signal</keyword>
<organism evidence="2 3">
    <name type="scientific">Meloidogyne hapla</name>
    <name type="common">Root-knot nematode worm</name>
    <dbReference type="NCBI Taxonomy" id="6305"/>
    <lineage>
        <taxon>Eukaryota</taxon>
        <taxon>Metazoa</taxon>
        <taxon>Ecdysozoa</taxon>
        <taxon>Nematoda</taxon>
        <taxon>Chromadorea</taxon>
        <taxon>Rhabditida</taxon>
        <taxon>Tylenchina</taxon>
        <taxon>Tylenchomorpha</taxon>
        <taxon>Tylenchoidea</taxon>
        <taxon>Meloidogynidae</taxon>
        <taxon>Meloidogyninae</taxon>
        <taxon>Meloidogyne</taxon>
    </lineage>
</organism>
<protein>
    <submittedName>
        <fullName evidence="3">Uncharacterized protein</fullName>
    </submittedName>
</protein>
<evidence type="ECO:0000313" key="2">
    <source>
        <dbReference type="Proteomes" id="UP000095281"/>
    </source>
</evidence>
<dbReference type="AlphaFoldDB" id="A0A1I8BRX9"/>
<evidence type="ECO:0000256" key="1">
    <source>
        <dbReference type="SAM" id="SignalP"/>
    </source>
</evidence>
<sequence length="284" mass="32618">MSKLIFFLILPIFIPLISSFGGTIDRFETNLDRFAKGPPTNIKPSRIIIPTNFMEKLKNSEGIQLKRTEKTNFEEENINKLNNNNLNKNLNQPKIRILTNPNIPIDKPLNKNNERKLEENNYLSKTTQINNLIPQIIRGEDKRPFQEGERLGQQGKFAGPTNQYKEDWGQKFTQRENKEMFQQVPGFISSRTAQIKIEKGHLILPYIPTDINPNLDGAKVIIDTTQNSGQLNGQISGRISPYLNAPEELTGSRWRGIDEYFNNLNKGNRGRGPNRYVKIDLLNE</sequence>